<dbReference type="EC" id="3.6.4.13" evidence="1"/>
<dbReference type="InterPro" id="IPR011545">
    <property type="entry name" value="DEAD/DEAH_box_helicase_dom"/>
</dbReference>
<evidence type="ECO:0000313" key="9">
    <source>
        <dbReference type="Proteomes" id="UP000316313"/>
    </source>
</evidence>
<sequence length="809" mass="89214">MQNVLPSFLQALAEQPNVVLVAPPGAGKTTVTPLALLDAVWLQAQKIILVEPRRVAVRAAAARMASSLHEKVGERVGFRTRTESAVSDKTQIEVLTEGLFVRRILADPTFDGVGIVLFDEVHERSLDLDLALAFCLDVQKEFRPDLRIVAMSATPDGRAFTTLMNAALIESEGRQYPVEIRHGRDIPHLRDLPLVCANTIRDVWEHEEGDILAFLPGVGEIKRTQALLEKDYPVFPLHGEQTAQEQDQAIAPSSKRRIVLATSIAETSVTVSGVRIVIDGGVRRAPRLNPNTGLARLETIKISKATATQRAGRAGRQSDGVAIRLWSEATQRALRPQEEPEILVVELAEFALLAASWREIMGTEVEDLPLLTVPPAGVLAAGYELLRELGALDQNNEITDLGKKMAALGTHPRLAAILCSAQTQEEQVTAACLAALLEERDPLRTKTGVPRAVGIDIRKRLLLFWHEDTSAHRSMFHIRQAAKRFLWRMRLKNASLKPEPSYAGALLAAGFPDRVAMAAGGIGRFRLSGGSSARVGADDPLAREKLLAAVAFHTRTATEVTLAAPIDFDNIPQTLLARTTEQVETSLDPVSGRVIARRRLRLGKLILRDRNSEVAAEEVQELLLKQAMSDLKRFLEWGDAVEQFQARVGLARQTYAPHVPDLSIEALSEDSEWLAPYLAGINQLHELKGIDVLSVLKTLLTYEDRQILEQKLPAHIQLKTSHQKIDYTTPTPTVSAKAQLFFGMEHLPVLADGKLKLQCALLSPAGRPQAITSDLAGFWKGGWREMRREMRGRYPKHQWPEDPSLNDGS</sequence>
<dbReference type="Pfam" id="PF00271">
    <property type="entry name" value="Helicase_C"/>
    <property type="match status" value="1"/>
</dbReference>
<dbReference type="AlphaFoldDB" id="A0A4Y6UKB3"/>
<dbReference type="InterPro" id="IPR049614">
    <property type="entry name" value="HrpB_DEXH"/>
</dbReference>
<feature type="domain" description="Helicase ATP-binding" evidence="6">
    <location>
        <begin position="9"/>
        <end position="173"/>
    </location>
</feature>
<dbReference type="InterPro" id="IPR027417">
    <property type="entry name" value="P-loop_NTPase"/>
</dbReference>
<keyword evidence="3" id="KW-0378">Hydrolase</keyword>
<dbReference type="CDD" id="cd17990">
    <property type="entry name" value="DEXHc_HrpB"/>
    <property type="match status" value="1"/>
</dbReference>
<keyword evidence="9" id="KW-1185">Reference proteome</keyword>
<dbReference type="GO" id="GO:0016787">
    <property type="term" value="F:hydrolase activity"/>
    <property type="evidence" value="ECO:0007669"/>
    <property type="project" value="UniProtKB-KW"/>
</dbReference>
<dbReference type="SMART" id="SM00490">
    <property type="entry name" value="HELICc"/>
    <property type="match status" value="1"/>
</dbReference>
<dbReference type="InterPro" id="IPR010225">
    <property type="entry name" value="HrpB"/>
</dbReference>
<evidence type="ECO:0000313" key="8">
    <source>
        <dbReference type="EMBL" id="QDH18002.1"/>
    </source>
</evidence>
<keyword evidence="5" id="KW-0067">ATP-binding</keyword>
<dbReference type="GO" id="GO:0005524">
    <property type="term" value="F:ATP binding"/>
    <property type="evidence" value="ECO:0007669"/>
    <property type="project" value="UniProtKB-KW"/>
</dbReference>
<dbReference type="KEGG" id="ssam:E3D00_05265"/>
<proteinExistence type="predicted"/>
<dbReference type="SUPFAM" id="SSF52540">
    <property type="entry name" value="P-loop containing nucleoside triphosphate hydrolases"/>
    <property type="match status" value="1"/>
</dbReference>
<dbReference type="Pfam" id="PF00270">
    <property type="entry name" value="DEAD"/>
    <property type="match status" value="1"/>
</dbReference>
<dbReference type="InterPro" id="IPR001650">
    <property type="entry name" value="Helicase_C-like"/>
</dbReference>
<evidence type="ECO:0000256" key="1">
    <source>
        <dbReference type="ARBA" id="ARBA00012552"/>
    </source>
</evidence>
<dbReference type="Gene3D" id="1.20.120.1080">
    <property type="match status" value="1"/>
</dbReference>
<dbReference type="OrthoDB" id="9805617at2"/>
<name>A0A4Y6UKB3_9PROT</name>
<evidence type="ECO:0000259" key="6">
    <source>
        <dbReference type="PROSITE" id="PS51192"/>
    </source>
</evidence>
<dbReference type="SMART" id="SM00847">
    <property type="entry name" value="HA2"/>
    <property type="match status" value="1"/>
</dbReference>
<dbReference type="Pfam" id="PF08482">
    <property type="entry name" value="HrpB_C"/>
    <property type="match status" value="1"/>
</dbReference>
<dbReference type="Gene3D" id="3.40.50.300">
    <property type="entry name" value="P-loop containing nucleotide triphosphate hydrolases"/>
    <property type="match status" value="2"/>
</dbReference>
<evidence type="ECO:0000259" key="7">
    <source>
        <dbReference type="PROSITE" id="PS51194"/>
    </source>
</evidence>
<dbReference type="PROSITE" id="PS00690">
    <property type="entry name" value="DEAH_ATP_HELICASE"/>
    <property type="match status" value="1"/>
</dbReference>
<dbReference type="PROSITE" id="PS51194">
    <property type="entry name" value="HELICASE_CTER"/>
    <property type="match status" value="1"/>
</dbReference>
<dbReference type="SMART" id="SM00487">
    <property type="entry name" value="DEXDc"/>
    <property type="match status" value="1"/>
</dbReference>
<accession>A0A4Y6UKB3</accession>
<dbReference type="PROSITE" id="PS51192">
    <property type="entry name" value="HELICASE_ATP_BIND_1"/>
    <property type="match status" value="1"/>
</dbReference>
<dbReference type="InterPro" id="IPR048333">
    <property type="entry name" value="HA2_WH"/>
</dbReference>
<dbReference type="InterPro" id="IPR014001">
    <property type="entry name" value="Helicase_ATP-bd"/>
</dbReference>
<dbReference type="InterPro" id="IPR007502">
    <property type="entry name" value="Helicase-assoc_dom"/>
</dbReference>
<evidence type="ECO:0000256" key="4">
    <source>
        <dbReference type="ARBA" id="ARBA00022806"/>
    </source>
</evidence>
<dbReference type="PANTHER" id="PTHR43519">
    <property type="entry name" value="ATP-DEPENDENT RNA HELICASE HRPB"/>
    <property type="match status" value="1"/>
</dbReference>
<dbReference type="PANTHER" id="PTHR43519:SF1">
    <property type="entry name" value="ATP-DEPENDENT RNA HELICASE HRPB"/>
    <property type="match status" value="1"/>
</dbReference>
<dbReference type="NCBIfam" id="TIGR01970">
    <property type="entry name" value="DEAH_box_HrpB"/>
    <property type="match status" value="1"/>
</dbReference>
<evidence type="ECO:0000256" key="5">
    <source>
        <dbReference type="ARBA" id="ARBA00022840"/>
    </source>
</evidence>
<dbReference type="InterPro" id="IPR013689">
    <property type="entry name" value="RNA_helicase_ATP-dep_HrpB_C"/>
</dbReference>
<evidence type="ECO:0000256" key="2">
    <source>
        <dbReference type="ARBA" id="ARBA00022741"/>
    </source>
</evidence>
<dbReference type="PIRSF" id="PIRSF005496">
    <property type="entry name" value="ATP_hel_hrpB"/>
    <property type="match status" value="1"/>
</dbReference>
<dbReference type="Proteomes" id="UP000316313">
    <property type="component" value="Chromosome"/>
</dbReference>
<dbReference type="GO" id="GO:0003676">
    <property type="term" value="F:nucleic acid binding"/>
    <property type="evidence" value="ECO:0007669"/>
    <property type="project" value="InterPro"/>
</dbReference>
<protein>
    <recommendedName>
        <fullName evidence="1">RNA helicase</fullName>
        <ecNumber evidence="1">3.6.4.13</ecNumber>
    </recommendedName>
</protein>
<organism evidence="8 9">
    <name type="scientific">Swingsia samuiensis</name>
    <dbReference type="NCBI Taxonomy" id="1293412"/>
    <lineage>
        <taxon>Bacteria</taxon>
        <taxon>Pseudomonadati</taxon>
        <taxon>Pseudomonadota</taxon>
        <taxon>Alphaproteobacteria</taxon>
        <taxon>Acetobacterales</taxon>
        <taxon>Acetobacteraceae</taxon>
        <taxon>Swingsia</taxon>
    </lineage>
</organism>
<dbReference type="Pfam" id="PF04408">
    <property type="entry name" value="WHD_HA2"/>
    <property type="match status" value="1"/>
</dbReference>
<evidence type="ECO:0000256" key="3">
    <source>
        <dbReference type="ARBA" id="ARBA00022801"/>
    </source>
</evidence>
<reference evidence="8 9" key="1">
    <citation type="submission" date="2019-03" db="EMBL/GenBank/DDBJ databases">
        <title>The complete genome sequence of Swingsia samuiensis NBRC107927(T).</title>
        <authorList>
            <person name="Chua K.-O."/>
            <person name="Chan K.-G."/>
            <person name="See-Too W.-S."/>
        </authorList>
    </citation>
    <scope>NUCLEOTIDE SEQUENCE [LARGE SCALE GENOMIC DNA]</scope>
    <source>
        <strain evidence="8 9">AH83</strain>
    </source>
</reference>
<keyword evidence="2" id="KW-0547">Nucleotide-binding</keyword>
<feature type="domain" description="Helicase C-terminal" evidence="7">
    <location>
        <begin position="198"/>
        <end position="376"/>
    </location>
</feature>
<dbReference type="GO" id="GO:0003724">
    <property type="term" value="F:RNA helicase activity"/>
    <property type="evidence" value="ECO:0007669"/>
    <property type="project" value="UniProtKB-EC"/>
</dbReference>
<keyword evidence="4 8" id="KW-0347">Helicase</keyword>
<gene>
    <name evidence="8" type="primary">hrpB</name>
    <name evidence="8" type="ORF">E3D00_05265</name>
</gene>
<dbReference type="InterPro" id="IPR002464">
    <property type="entry name" value="DNA/RNA_helicase_DEAH_CS"/>
</dbReference>
<dbReference type="CDD" id="cd18791">
    <property type="entry name" value="SF2_C_RHA"/>
    <property type="match status" value="1"/>
</dbReference>
<dbReference type="FunFam" id="3.40.50.300:FF:002125">
    <property type="entry name" value="ATP-dependent helicase HrpB"/>
    <property type="match status" value="1"/>
</dbReference>
<dbReference type="EMBL" id="CP038141">
    <property type="protein sequence ID" value="QDH18002.1"/>
    <property type="molecule type" value="Genomic_DNA"/>
</dbReference>